<feature type="region of interest" description="Disordered" evidence="1">
    <location>
        <begin position="1"/>
        <end position="27"/>
    </location>
</feature>
<dbReference type="Proteomes" id="UP000824219">
    <property type="component" value="Linkage Group LG14"/>
</dbReference>
<accession>A0A9D3SLI8</accession>
<organism evidence="2 3">
    <name type="scientific">Hemibagrus wyckioides</name>
    <dbReference type="NCBI Taxonomy" id="337641"/>
    <lineage>
        <taxon>Eukaryota</taxon>
        <taxon>Metazoa</taxon>
        <taxon>Chordata</taxon>
        <taxon>Craniata</taxon>
        <taxon>Vertebrata</taxon>
        <taxon>Euteleostomi</taxon>
        <taxon>Actinopterygii</taxon>
        <taxon>Neopterygii</taxon>
        <taxon>Teleostei</taxon>
        <taxon>Ostariophysi</taxon>
        <taxon>Siluriformes</taxon>
        <taxon>Bagridae</taxon>
        <taxon>Hemibagrus</taxon>
    </lineage>
</organism>
<dbReference type="OrthoDB" id="5866503at2759"/>
<reference evidence="2 3" key="1">
    <citation type="submission" date="2021-06" db="EMBL/GenBank/DDBJ databases">
        <title>Chromosome-level genome assembly of the red-tail catfish (Hemibagrus wyckioides).</title>
        <authorList>
            <person name="Shao F."/>
        </authorList>
    </citation>
    <scope>NUCLEOTIDE SEQUENCE [LARGE SCALE GENOMIC DNA]</scope>
    <source>
        <strain evidence="2">EC202008001</strain>
        <tissue evidence="2">Blood</tissue>
    </source>
</reference>
<evidence type="ECO:0000313" key="2">
    <source>
        <dbReference type="EMBL" id="KAG7323883.1"/>
    </source>
</evidence>
<evidence type="ECO:0000256" key="1">
    <source>
        <dbReference type="SAM" id="MobiDB-lite"/>
    </source>
</evidence>
<sequence>MKVKAGATPAEVGSARSPERRGAPPARLCRPVGEVEQERARWYPKDGELCPGRAKPEETLVEARSGPDVQIGRPTWKPGSLAWSRAWNASAQWATFGKQNWRCGMNRTPG</sequence>
<keyword evidence="3" id="KW-1185">Reference proteome</keyword>
<gene>
    <name evidence="2" type="ORF">KOW79_011899</name>
</gene>
<name>A0A9D3SLI8_9TELE</name>
<dbReference type="AlphaFoldDB" id="A0A9D3SLI8"/>
<comment type="caution">
    <text evidence="2">The sequence shown here is derived from an EMBL/GenBank/DDBJ whole genome shotgun (WGS) entry which is preliminary data.</text>
</comment>
<proteinExistence type="predicted"/>
<feature type="compositionally biased region" description="Basic and acidic residues" evidence="1">
    <location>
        <begin position="46"/>
        <end position="58"/>
    </location>
</feature>
<feature type="region of interest" description="Disordered" evidence="1">
    <location>
        <begin position="46"/>
        <end position="76"/>
    </location>
</feature>
<protein>
    <submittedName>
        <fullName evidence="2">Uncharacterized protein</fullName>
    </submittedName>
</protein>
<dbReference type="EMBL" id="JAHKSW010000014">
    <property type="protein sequence ID" value="KAG7323883.1"/>
    <property type="molecule type" value="Genomic_DNA"/>
</dbReference>
<evidence type="ECO:0000313" key="3">
    <source>
        <dbReference type="Proteomes" id="UP000824219"/>
    </source>
</evidence>